<organism evidence="11 12">
    <name type="scientific">Profundibacterium mesophilum KAUST100406-0324</name>
    <dbReference type="NCBI Taxonomy" id="1037889"/>
    <lineage>
        <taxon>Bacteria</taxon>
        <taxon>Pseudomonadati</taxon>
        <taxon>Pseudomonadota</taxon>
        <taxon>Alphaproteobacteria</taxon>
        <taxon>Rhodobacterales</taxon>
        <taxon>Roseobacteraceae</taxon>
        <taxon>Profundibacterium</taxon>
    </lineage>
</organism>
<dbReference type="InterPro" id="IPR023193">
    <property type="entry name" value="EPSP_synthase_CS"/>
</dbReference>
<dbReference type="InterPro" id="IPR001986">
    <property type="entry name" value="Enolpyruvate_Tfrase_dom"/>
</dbReference>
<comment type="subcellular location">
    <subcellularLocation>
        <location evidence="8">Cytoplasm</location>
    </subcellularLocation>
</comment>
<dbReference type="EMBL" id="APKE01000015">
    <property type="protein sequence ID" value="KAF0676247.1"/>
    <property type="molecule type" value="Genomic_DNA"/>
</dbReference>
<evidence type="ECO:0000256" key="2">
    <source>
        <dbReference type="ARBA" id="ARBA00009948"/>
    </source>
</evidence>
<dbReference type="AlphaFoldDB" id="A0A921NRH3"/>
<feature type="binding site" evidence="8">
    <location>
        <position position="382"/>
    </location>
    <ligand>
        <name>3-phosphoshikimate</name>
        <dbReference type="ChEBI" id="CHEBI:145989"/>
    </ligand>
</feature>
<dbReference type="InterPro" id="IPR036968">
    <property type="entry name" value="Enolpyruvate_Tfrase_sf"/>
</dbReference>
<dbReference type="GO" id="GO:0003866">
    <property type="term" value="F:3-phosphoshikimate 1-carboxyvinyltransferase activity"/>
    <property type="evidence" value="ECO:0007669"/>
    <property type="project" value="UniProtKB-UniRule"/>
</dbReference>
<dbReference type="Proteomes" id="UP000698242">
    <property type="component" value="Unassembled WGS sequence"/>
</dbReference>
<name>A0A921NRH3_9RHOB</name>
<dbReference type="FunFam" id="3.65.10.10:FF:000005">
    <property type="entry name" value="3-phosphoshikimate 1-carboxyvinyltransferase"/>
    <property type="match status" value="1"/>
</dbReference>
<dbReference type="PROSITE" id="PS00104">
    <property type="entry name" value="EPSP_SYNTHASE_1"/>
    <property type="match status" value="1"/>
</dbReference>
<dbReference type="GO" id="GO:0008652">
    <property type="term" value="P:amino acid biosynthetic process"/>
    <property type="evidence" value="ECO:0007669"/>
    <property type="project" value="UniProtKB-KW"/>
</dbReference>
<dbReference type="InterPro" id="IPR013792">
    <property type="entry name" value="RNA3'P_cycl/enolpyr_Trfase_a/b"/>
</dbReference>
<comment type="caution">
    <text evidence="11">The sequence shown here is derived from an EMBL/GenBank/DDBJ whole genome shotgun (WGS) entry which is preliminary data.</text>
</comment>
<feature type="binding site" evidence="8">
    <location>
        <position position="355"/>
    </location>
    <ligand>
        <name>3-phosphoshikimate</name>
        <dbReference type="ChEBI" id="CHEBI:145989"/>
    </ligand>
</feature>
<keyword evidence="6 8" id="KW-0057">Aromatic amino acid biosynthesis</keyword>
<accession>A0A921NRH3</accession>
<evidence type="ECO:0000313" key="11">
    <source>
        <dbReference type="EMBL" id="KAF0676247.1"/>
    </source>
</evidence>
<dbReference type="GO" id="GO:0009073">
    <property type="term" value="P:aromatic amino acid family biosynthetic process"/>
    <property type="evidence" value="ECO:0007669"/>
    <property type="project" value="UniProtKB-KW"/>
</dbReference>
<feature type="binding site" evidence="8">
    <location>
        <position position="204"/>
    </location>
    <ligand>
        <name>3-phosphoshikimate</name>
        <dbReference type="ChEBI" id="CHEBI:145989"/>
    </ligand>
</feature>
<dbReference type="PANTHER" id="PTHR21090:SF5">
    <property type="entry name" value="PENTAFUNCTIONAL AROM POLYPEPTIDE"/>
    <property type="match status" value="1"/>
</dbReference>
<feature type="binding site" evidence="8">
    <location>
        <position position="157"/>
    </location>
    <ligand>
        <name>phosphoenolpyruvate</name>
        <dbReference type="ChEBI" id="CHEBI:58702"/>
    </ligand>
</feature>
<evidence type="ECO:0000256" key="6">
    <source>
        <dbReference type="ARBA" id="ARBA00023141"/>
    </source>
</evidence>
<feature type="binding site" evidence="8">
    <location>
        <position position="56"/>
    </location>
    <ligand>
        <name>phosphoenolpyruvate</name>
        <dbReference type="ChEBI" id="CHEBI:58702"/>
    </ligand>
</feature>
<evidence type="ECO:0000256" key="8">
    <source>
        <dbReference type="HAMAP-Rule" id="MF_00210"/>
    </source>
</evidence>
<dbReference type="PIRSF" id="PIRSF000505">
    <property type="entry name" value="EPSPS"/>
    <property type="match status" value="1"/>
</dbReference>
<comment type="similarity">
    <text evidence="2 8">Belongs to the EPSP synthase family.</text>
</comment>
<keyword evidence="5 8" id="KW-0808">Transferase</keyword>
<gene>
    <name evidence="8 11" type="primary">aroA</name>
    <name evidence="11" type="ORF">PMES_01404</name>
</gene>
<evidence type="ECO:0000256" key="1">
    <source>
        <dbReference type="ARBA" id="ARBA00004811"/>
    </source>
</evidence>
<dbReference type="EC" id="2.5.1.19" evidence="8"/>
<keyword evidence="4 8" id="KW-0028">Amino-acid biosynthesis</keyword>
<feature type="binding site" evidence="8">
    <location>
        <position position="57"/>
    </location>
    <ligand>
        <name>3-phosphoshikimate</name>
        <dbReference type="ChEBI" id="CHEBI:145989"/>
    </ligand>
</feature>
<feature type="binding site" evidence="8">
    <location>
        <position position="431"/>
    </location>
    <ligand>
        <name>phosphoenolpyruvate</name>
        <dbReference type="ChEBI" id="CHEBI:58702"/>
    </ligand>
</feature>
<feature type="binding site" evidence="8">
    <location>
        <position position="56"/>
    </location>
    <ligand>
        <name>3-phosphoshikimate</name>
        <dbReference type="ChEBI" id="CHEBI:145989"/>
    </ligand>
</feature>
<comment type="function">
    <text evidence="8">Catalyzes the transfer of the enolpyruvyl moiety of phosphoenolpyruvate (PEP) to the 5-hydroxyl of shikimate-3-phosphate (S3P) to produce enolpyruvyl shikimate-3-phosphate and inorganic phosphate.</text>
</comment>
<feature type="domain" description="Enolpyruvate transferase" evidence="10">
    <location>
        <begin position="44"/>
        <end position="464"/>
    </location>
</feature>
<comment type="pathway">
    <text evidence="1 8">Metabolic intermediate biosynthesis; chorismate biosynthesis; chorismate from D-erythrose 4-phosphate and phosphoenolpyruvate: step 6/7.</text>
</comment>
<sequence>MRPAETGLHAGRAGVVSGFEILLVEGDAMSGHGEAVPMRSSAAGPLKGEARVPGDKSISHRALILGAMAVGETRITGLLEGGDVLDTGRAMSALGATLEHHGPGAWSVHGVGVGGFREPEGVIDCGNSGTGVRLLMGAVATHDMRVTFTGDASLSGRPMGRVTDPLSGFGTRAEGREGGRLPMTVIGAAEPVPVRYVTPVPSAQVKSAILLAGLNAPGETVVIEREPTRDHTERMLAGFGASIRTEHGEEGHVITLTGRPELRPQDIAVPRDPSSAAFPVCAALIVPGSDVLVPGIGLNPTRNGLFETLREMGADLSYENPREEGGEPVADLRARYSPDMKGIDVPPSRAASMIDEYPILSVVAANAAGRTEMRGVKELRVKESDRIDAMARGLRACGVAVEEGEDWWAIEGCGAGGVAGGASCETRLDHRIAMSFLCLGMAARAPVGIDDAGPIATSFPIFQELMTGLGARFDKMTEGATA</sequence>
<evidence type="ECO:0000259" key="10">
    <source>
        <dbReference type="Pfam" id="PF00275"/>
    </source>
</evidence>
<evidence type="ECO:0000256" key="4">
    <source>
        <dbReference type="ARBA" id="ARBA00022605"/>
    </source>
</evidence>
<reference evidence="11" key="1">
    <citation type="submission" date="2013-03" db="EMBL/GenBank/DDBJ databases">
        <title>Genome Sequence of the Profundibacterium mesophilum strain KAUST100406-0324T from Red Sea, a novel genus in the family Rhodobacteraceae.</title>
        <authorList>
            <person name="Essack M."/>
            <person name="Alam I."/>
            <person name="Lafi F."/>
            <person name="Alawi W."/>
            <person name="Kamanu F."/>
            <person name="Al-Suwailem A."/>
            <person name="Lee O.O."/>
            <person name="Xu Y."/>
            <person name="Bajic V."/>
            <person name="Qian P.-Y."/>
            <person name="Archer J."/>
        </authorList>
    </citation>
    <scope>NUCLEOTIDE SEQUENCE</scope>
    <source>
        <strain evidence="11">KAUST100406-0324</strain>
    </source>
</reference>
<proteinExistence type="inferred from homology"/>
<dbReference type="PROSITE" id="PS00885">
    <property type="entry name" value="EPSP_SYNTHASE_2"/>
    <property type="match status" value="1"/>
</dbReference>
<dbReference type="Pfam" id="PF00275">
    <property type="entry name" value="EPSP_synthase"/>
    <property type="match status" value="1"/>
</dbReference>
<keyword evidence="12" id="KW-1185">Reference proteome</keyword>
<dbReference type="HAMAP" id="MF_00210">
    <property type="entry name" value="EPSP_synth"/>
    <property type="match status" value="1"/>
</dbReference>
<comment type="caution">
    <text evidence="8">Lacks conserved residue(s) required for the propagation of feature annotation.</text>
</comment>
<feature type="active site" description="Proton acceptor" evidence="8">
    <location>
        <position position="355"/>
    </location>
</feature>
<keyword evidence="3 8" id="KW-0963">Cytoplasm</keyword>
<dbReference type="Gene3D" id="3.65.10.10">
    <property type="entry name" value="Enolpyruvate transferase domain"/>
    <property type="match status" value="2"/>
</dbReference>
<evidence type="ECO:0000256" key="9">
    <source>
        <dbReference type="SAM" id="MobiDB-lite"/>
    </source>
</evidence>
<feature type="region of interest" description="Disordered" evidence="9">
    <location>
        <begin position="34"/>
        <end position="53"/>
    </location>
</feature>
<dbReference type="PANTHER" id="PTHR21090">
    <property type="entry name" value="AROM/DEHYDROQUINATE SYNTHASE"/>
    <property type="match status" value="1"/>
</dbReference>
<feature type="binding site" evidence="8">
    <location>
        <position position="386"/>
    </location>
    <ligand>
        <name>phosphoenolpyruvate</name>
        <dbReference type="ChEBI" id="CHEBI:58702"/>
    </ligand>
</feature>
<dbReference type="NCBIfam" id="TIGR01356">
    <property type="entry name" value="aroA"/>
    <property type="match status" value="1"/>
</dbReference>
<feature type="binding site" evidence="8">
    <location>
        <position position="129"/>
    </location>
    <ligand>
        <name>phosphoenolpyruvate</name>
        <dbReference type="ChEBI" id="CHEBI:58702"/>
    </ligand>
</feature>
<dbReference type="CDD" id="cd01556">
    <property type="entry name" value="EPSP_synthase"/>
    <property type="match status" value="1"/>
</dbReference>
<evidence type="ECO:0000256" key="7">
    <source>
        <dbReference type="ARBA" id="ARBA00044633"/>
    </source>
</evidence>
<comment type="subunit">
    <text evidence="8">Monomer.</text>
</comment>
<evidence type="ECO:0000256" key="5">
    <source>
        <dbReference type="ARBA" id="ARBA00022679"/>
    </source>
</evidence>
<evidence type="ECO:0000313" key="12">
    <source>
        <dbReference type="Proteomes" id="UP000698242"/>
    </source>
</evidence>
<evidence type="ECO:0000256" key="3">
    <source>
        <dbReference type="ARBA" id="ARBA00022490"/>
    </source>
</evidence>
<feature type="binding site" evidence="8">
    <location>
        <position position="202"/>
    </location>
    <ligand>
        <name>3-phosphoshikimate</name>
        <dbReference type="ChEBI" id="CHEBI:145989"/>
    </ligand>
</feature>
<dbReference type="InterPro" id="IPR006264">
    <property type="entry name" value="EPSP_synthase"/>
</dbReference>
<feature type="binding site" evidence="8">
    <location>
        <position position="204"/>
    </location>
    <ligand>
        <name>phosphoenolpyruvate</name>
        <dbReference type="ChEBI" id="CHEBI:58702"/>
    </ligand>
</feature>
<feature type="binding site" evidence="8">
    <location>
        <position position="61"/>
    </location>
    <ligand>
        <name>3-phosphoshikimate</name>
        <dbReference type="ChEBI" id="CHEBI:145989"/>
    </ligand>
</feature>
<dbReference type="GO" id="GO:0009423">
    <property type="term" value="P:chorismate biosynthetic process"/>
    <property type="evidence" value="ECO:0007669"/>
    <property type="project" value="UniProtKB-UniRule"/>
</dbReference>
<dbReference type="GO" id="GO:0005737">
    <property type="term" value="C:cytoplasm"/>
    <property type="evidence" value="ECO:0007669"/>
    <property type="project" value="UniProtKB-SubCell"/>
</dbReference>
<dbReference type="SUPFAM" id="SSF55205">
    <property type="entry name" value="EPT/RTPC-like"/>
    <property type="match status" value="1"/>
</dbReference>
<protein>
    <recommendedName>
        <fullName evidence="8">3-phosphoshikimate 1-carboxyvinyltransferase</fullName>
        <ecNumber evidence="8">2.5.1.19</ecNumber>
    </recommendedName>
    <alternativeName>
        <fullName evidence="8">5-enolpyruvylshikimate-3-phosphate synthase</fullName>
        <shortName evidence="8">EPSP synthase</shortName>
        <shortName evidence="8">EPSPS</shortName>
    </alternativeName>
</protein>
<comment type="catalytic activity">
    <reaction evidence="7">
        <text>3-phosphoshikimate + phosphoenolpyruvate = 5-O-(1-carboxyvinyl)-3-phosphoshikimate + phosphate</text>
        <dbReference type="Rhea" id="RHEA:21256"/>
        <dbReference type="ChEBI" id="CHEBI:43474"/>
        <dbReference type="ChEBI" id="CHEBI:57701"/>
        <dbReference type="ChEBI" id="CHEBI:58702"/>
        <dbReference type="ChEBI" id="CHEBI:145989"/>
        <dbReference type="EC" id="2.5.1.19"/>
    </reaction>
    <physiologicalReaction direction="left-to-right" evidence="7">
        <dbReference type="Rhea" id="RHEA:21257"/>
    </physiologicalReaction>
</comment>